<feature type="transmembrane region" description="Helical" evidence="6">
    <location>
        <begin position="281"/>
        <end position="303"/>
    </location>
</feature>
<dbReference type="KEGG" id="snw:BBN63_09500"/>
<evidence type="ECO:0000256" key="4">
    <source>
        <dbReference type="ARBA" id="ARBA00022989"/>
    </source>
</evidence>
<feature type="transmembrane region" description="Helical" evidence="6">
    <location>
        <begin position="247"/>
        <end position="269"/>
    </location>
</feature>
<dbReference type="AlphaFoldDB" id="A0A1U9R3U6"/>
<reference evidence="8 9" key="1">
    <citation type="submission" date="2016-11" db="EMBL/GenBank/DDBJ databases">
        <title>Complete genome sequence of Streptomyces niveus SCSIO 3406.</title>
        <authorList>
            <person name="Zhu Q."/>
            <person name="Cheng W."/>
            <person name="Song Y."/>
            <person name="Li Q."/>
            <person name="Ju J."/>
        </authorList>
    </citation>
    <scope>NUCLEOTIDE SEQUENCE [LARGE SCALE GENOMIC DNA]</scope>
    <source>
        <strain evidence="8 9">SCSIO 3406</strain>
    </source>
</reference>
<keyword evidence="4 6" id="KW-1133">Transmembrane helix</keyword>
<evidence type="ECO:0000259" key="7">
    <source>
        <dbReference type="Pfam" id="PF05425"/>
    </source>
</evidence>
<evidence type="ECO:0000256" key="5">
    <source>
        <dbReference type="ARBA" id="ARBA00023136"/>
    </source>
</evidence>
<dbReference type="InterPro" id="IPR032694">
    <property type="entry name" value="CopC/D"/>
</dbReference>
<evidence type="ECO:0000256" key="1">
    <source>
        <dbReference type="ARBA" id="ARBA00004651"/>
    </source>
</evidence>
<feature type="transmembrane region" description="Helical" evidence="6">
    <location>
        <begin position="215"/>
        <end position="235"/>
    </location>
</feature>
<keyword evidence="2" id="KW-1003">Cell membrane</keyword>
<sequence>MGRPATAQEGTRVPTRARAVGVGGAVLALLVVLYGAGVASRGTGELRIPAAGTTSLLRAAVFTALALHLGELAGAAIARTDPLPRALALPAALAGAAASAGQIVVLAVVSDLDIPATYGTREGGLLLVMANGFLLAAGCAGLGRPRWALVPLAGVVLAEALRAHPEPYSPELGTALTVVHLTAASLWAGGLCHVLRTMWLRRADPAGARAVLTRYARGAVWLLVVLAATGTLSTLRRLPADVVVTSAYGRVLIAKLVLVAAASALALVARRRLLRSRDAHLAARVELVVLAAVVLLSAVLTVVPDPHWLSTR</sequence>
<feature type="domain" description="Copper resistance protein D" evidence="7">
    <location>
        <begin position="210"/>
        <end position="300"/>
    </location>
</feature>
<accession>A0A1U9R3U6</accession>
<keyword evidence="5 6" id="KW-0472">Membrane</keyword>
<feature type="transmembrane region" description="Helical" evidence="6">
    <location>
        <begin position="124"/>
        <end position="143"/>
    </location>
</feature>
<feature type="transmembrane region" description="Helical" evidence="6">
    <location>
        <begin position="90"/>
        <end position="112"/>
    </location>
</feature>
<dbReference type="GO" id="GO:0005886">
    <property type="term" value="C:plasma membrane"/>
    <property type="evidence" value="ECO:0007669"/>
    <property type="project" value="UniProtKB-SubCell"/>
</dbReference>
<dbReference type="PANTHER" id="PTHR34820">
    <property type="entry name" value="INNER MEMBRANE PROTEIN YEBZ"/>
    <property type="match status" value="1"/>
</dbReference>
<dbReference type="PANTHER" id="PTHR34820:SF4">
    <property type="entry name" value="INNER MEMBRANE PROTEIN YEBZ"/>
    <property type="match status" value="1"/>
</dbReference>
<protein>
    <submittedName>
        <fullName evidence="8">Copper resistance protein CopD</fullName>
    </submittedName>
</protein>
<evidence type="ECO:0000313" key="8">
    <source>
        <dbReference type="EMBL" id="AQU70781.1"/>
    </source>
</evidence>
<dbReference type="GO" id="GO:0006825">
    <property type="term" value="P:copper ion transport"/>
    <property type="evidence" value="ECO:0007669"/>
    <property type="project" value="InterPro"/>
</dbReference>
<evidence type="ECO:0000256" key="3">
    <source>
        <dbReference type="ARBA" id="ARBA00022692"/>
    </source>
</evidence>
<comment type="subcellular location">
    <subcellularLocation>
        <location evidence="1">Cell membrane</location>
        <topology evidence="1">Multi-pass membrane protein</topology>
    </subcellularLocation>
</comment>
<name>A0A1U9R3U6_STRNV</name>
<feature type="transmembrane region" description="Helical" evidence="6">
    <location>
        <begin position="20"/>
        <end position="39"/>
    </location>
</feature>
<dbReference type="Pfam" id="PF05425">
    <property type="entry name" value="CopD"/>
    <property type="match status" value="1"/>
</dbReference>
<organism evidence="8 9">
    <name type="scientific">Streptomyces niveus</name>
    <name type="common">Streptomyces spheroides</name>
    <dbReference type="NCBI Taxonomy" id="193462"/>
    <lineage>
        <taxon>Bacteria</taxon>
        <taxon>Bacillati</taxon>
        <taxon>Actinomycetota</taxon>
        <taxon>Actinomycetes</taxon>
        <taxon>Kitasatosporales</taxon>
        <taxon>Streptomycetaceae</taxon>
        <taxon>Streptomyces</taxon>
    </lineage>
</organism>
<evidence type="ECO:0000256" key="2">
    <source>
        <dbReference type="ARBA" id="ARBA00022475"/>
    </source>
</evidence>
<feature type="transmembrane region" description="Helical" evidence="6">
    <location>
        <begin position="59"/>
        <end position="78"/>
    </location>
</feature>
<gene>
    <name evidence="8" type="ORF">BBN63_09500</name>
</gene>
<evidence type="ECO:0000256" key="6">
    <source>
        <dbReference type="SAM" id="Phobius"/>
    </source>
</evidence>
<evidence type="ECO:0000313" key="9">
    <source>
        <dbReference type="Proteomes" id="UP000189677"/>
    </source>
</evidence>
<proteinExistence type="predicted"/>
<keyword evidence="3 6" id="KW-0812">Transmembrane</keyword>
<keyword evidence="9" id="KW-1185">Reference proteome</keyword>
<dbReference type="InterPro" id="IPR008457">
    <property type="entry name" value="Cu-R_CopD_dom"/>
</dbReference>
<feature type="transmembrane region" description="Helical" evidence="6">
    <location>
        <begin position="172"/>
        <end position="195"/>
    </location>
</feature>
<dbReference type="Proteomes" id="UP000189677">
    <property type="component" value="Chromosome"/>
</dbReference>
<dbReference type="EMBL" id="CP018047">
    <property type="protein sequence ID" value="AQU70781.1"/>
    <property type="molecule type" value="Genomic_DNA"/>
</dbReference>